<evidence type="ECO:0000256" key="6">
    <source>
        <dbReference type="ARBA" id="ARBA00022664"/>
    </source>
</evidence>
<keyword evidence="13 20" id="KW-0560">Oxidoreductase</keyword>
<keyword evidence="4 20" id="KW-0285">Flavoprotein</keyword>
<keyword evidence="14 20" id="KW-0520">NAD</keyword>
<comment type="catalytic activity">
    <reaction evidence="18">
        <text>5,6-dihydrouridine(47) in tRNA + NADP(+) = uridine(47) in tRNA + NADPH + H(+)</text>
        <dbReference type="Rhea" id="RHEA:53360"/>
        <dbReference type="Rhea" id="RHEA-COMP:13539"/>
        <dbReference type="Rhea" id="RHEA-COMP:13540"/>
        <dbReference type="ChEBI" id="CHEBI:15378"/>
        <dbReference type="ChEBI" id="CHEBI:57783"/>
        <dbReference type="ChEBI" id="CHEBI:58349"/>
        <dbReference type="ChEBI" id="CHEBI:65315"/>
        <dbReference type="ChEBI" id="CHEBI:74443"/>
        <dbReference type="EC" id="1.3.1.89"/>
    </reaction>
    <physiologicalReaction direction="right-to-left" evidence="18">
        <dbReference type="Rhea" id="RHEA:53362"/>
    </physiologicalReaction>
</comment>
<dbReference type="STRING" id="215637.A0A4P9ZNA9"/>
<dbReference type="Gene3D" id="4.10.1000.10">
    <property type="entry name" value="Zinc finger, CCCH-type"/>
    <property type="match status" value="1"/>
</dbReference>
<evidence type="ECO:0000256" key="9">
    <source>
        <dbReference type="ARBA" id="ARBA00022737"/>
    </source>
</evidence>
<evidence type="ECO:0000256" key="14">
    <source>
        <dbReference type="ARBA" id="ARBA00023027"/>
    </source>
</evidence>
<keyword evidence="8 19" id="KW-0479">Metal-binding</keyword>
<dbReference type="Proteomes" id="UP000268162">
    <property type="component" value="Unassembled WGS sequence"/>
</dbReference>
<evidence type="ECO:0000256" key="19">
    <source>
        <dbReference type="PROSITE-ProRule" id="PRU00723"/>
    </source>
</evidence>
<dbReference type="SUPFAM" id="SSF51395">
    <property type="entry name" value="FMN-linked oxidoreductases"/>
    <property type="match status" value="1"/>
</dbReference>
<feature type="zinc finger region" description="C3H1-type" evidence="19">
    <location>
        <begin position="13"/>
        <end position="36"/>
    </location>
</feature>
<evidence type="ECO:0000256" key="2">
    <source>
        <dbReference type="ARBA" id="ARBA00012376"/>
    </source>
</evidence>
<evidence type="ECO:0000259" key="22">
    <source>
        <dbReference type="PROSITE" id="PS50103"/>
    </source>
</evidence>
<dbReference type="GO" id="GO:0003723">
    <property type="term" value="F:RNA binding"/>
    <property type="evidence" value="ECO:0007669"/>
    <property type="project" value="TreeGrafter"/>
</dbReference>
<evidence type="ECO:0000256" key="13">
    <source>
        <dbReference type="ARBA" id="ARBA00023002"/>
    </source>
</evidence>
<feature type="domain" description="C3H1-type" evidence="22">
    <location>
        <begin position="49"/>
        <end position="74"/>
    </location>
</feature>
<keyword evidence="6" id="KW-0507">mRNA processing</keyword>
<feature type="region of interest" description="Disordered" evidence="21">
    <location>
        <begin position="131"/>
        <end position="162"/>
    </location>
</feature>
<evidence type="ECO:0000256" key="17">
    <source>
        <dbReference type="ARBA" id="ARBA00049447"/>
    </source>
</evidence>
<keyword evidence="9" id="KW-0677">Repeat</keyword>
<proteinExistence type="inferred from homology"/>
<dbReference type="GO" id="GO:0106414">
    <property type="term" value="F:mRNA dihydrouridine synthase activity"/>
    <property type="evidence" value="ECO:0007669"/>
    <property type="project" value="RHEA"/>
</dbReference>
<evidence type="ECO:0000256" key="15">
    <source>
        <dbReference type="ARBA" id="ARBA00048266"/>
    </source>
</evidence>
<dbReference type="EMBL" id="ML003062">
    <property type="protein sequence ID" value="RKP34807.1"/>
    <property type="molecule type" value="Genomic_DNA"/>
</dbReference>
<evidence type="ECO:0000256" key="12">
    <source>
        <dbReference type="ARBA" id="ARBA00022857"/>
    </source>
</evidence>
<keyword evidence="5 20" id="KW-0288">FMN</keyword>
<dbReference type="InterPro" id="IPR018517">
    <property type="entry name" value="tRNA_hU_synthase_CS"/>
</dbReference>
<protein>
    <recommendedName>
        <fullName evidence="3 20">tRNA-dihydrouridine(47) synthase [NAD(P)(+)]</fullName>
        <ecNumber evidence="2 20">1.3.1.89</ecNumber>
    </recommendedName>
    <alternativeName>
        <fullName evidence="20">tRNA-dihydrouridine synthase 3</fullName>
    </alternativeName>
</protein>
<dbReference type="PROSITE" id="PS50103">
    <property type="entry name" value="ZF_C3H1"/>
    <property type="match status" value="2"/>
</dbReference>
<comment type="catalytic activity">
    <reaction evidence="16">
        <text>a 5,6-dihydrouridine in mRNA + NAD(+) = a uridine in mRNA + NADH + H(+)</text>
        <dbReference type="Rhea" id="RHEA:69851"/>
        <dbReference type="Rhea" id="RHEA-COMP:14658"/>
        <dbReference type="Rhea" id="RHEA-COMP:17789"/>
        <dbReference type="ChEBI" id="CHEBI:15378"/>
        <dbReference type="ChEBI" id="CHEBI:57540"/>
        <dbReference type="ChEBI" id="CHEBI:57945"/>
        <dbReference type="ChEBI" id="CHEBI:65315"/>
        <dbReference type="ChEBI" id="CHEBI:74443"/>
    </reaction>
    <physiologicalReaction direction="right-to-left" evidence="16">
        <dbReference type="Rhea" id="RHEA:69853"/>
    </physiologicalReaction>
</comment>
<dbReference type="Pfam" id="PF25585">
    <property type="entry name" value="zf-CCCH_DUS3L"/>
    <property type="match status" value="1"/>
</dbReference>
<keyword evidence="12 20" id="KW-0521">NADP</keyword>
<evidence type="ECO:0000313" key="24">
    <source>
        <dbReference type="Proteomes" id="UP000268162"/>
    </source>
</evidence>
<feature type="domain" description="C3H1-type" evidence="22">
    <location>
        <begin position="13"/>
        <end position="36"/>
    </location>
</feature>
<evidence type="ECO:0000256" key="1">
    <source>
        <dbReference type="ARBA" id="ARBA00001917"/>
    </source>
</evidence>
<comment type="catalytic activity">
    <reaction evidence="17">
        <text>a 5,6-dihydrouridine in mRNA + NADP(+) = a uridine in mRNA + NADPH + H(+)</text>
        <dbReference type="Rhea" id="RHEA:69855"/>
        <dbReference type="Rhea" id="RHEA-COMP:14658"/>
        <dbReference type="Rhea" id="RHEA-COMP:17789"/>
        <dbReference type="ChEBI" id="CHEBI:15378"/>
        <dbReference type="ChEBI" id="CHEBI:57783"/>
        <dbReference type="ChEBI" id="CHEBI:58349"/>
        <dbReference type="ChEBI" id="CHEBI:65315"/>
        <dbReference type="ChEBI" id="CHEBI:74443"/>
    </reaction>
    <physiologicalReaction direction="right-to-left" evidence="17">
        <dbReference type="Rhea" id="RHEA:69857"/>
    </physiologicalReaction>
</comment>
<evidence type="ECO:0000256" key="16">
    <source>
        <dbReference type="ARBA" id="ARBA00048342"/>
    </source>
</evidence>
<keyword evidence="10 19" id="KW-0863">Zinc-finger</keyword>
<comment type="similarity">
    <text evidence="20">Belongs to the dus family. Dus3 subfamily.</text>
</comment>
<feature type="zinc finger region" description="C3H1-type" evidence="19">
    <location>
        <begin position="49"/>
        <end position="74"/>
    </location>
</feature>
<dbReference type="PROSITE" id="PS01136">
    <property type="entry name" value="UPF0034"/>
    <property type="match status" value="1"/>
</dbReference>
<dbReference type="GO" id="GO:0102265">
    <property type="term" value="F:tRNA-dihydrouridine47 synthase activity"/>
    <property type="evidence" value="ECO:0007669"/>
    <property type="project" value="UniProtKB-EC"/>
</dbReference>
<dbReference type="GO" id="GO:0050660">
    <property type="term" value="F:flavin adenine dinucleotide binding"/>
    <property type="evidence" value="ECO:0007669"/>
    <property type="project" value="UniProtKB-UniRule"/>
</dbReference>
<name>A0A4P9ZNA9_9FUNG</name>
<comment type="function">
    <text evidence="20">Catalyzes the synthesis of dihydrouridine, a modified base found in the D-loop of most tRNAs. Specifically modifies U47 in cytoplasmic tRNAs.</text>
</comment>
<evidence type="ECO:0000256" key="8">
    <source>
        <dbReference type="ARBA" id="ARBA00022723"/>
    </source>
</evidence>
<evidence type="ECO:0000256" key="20">
    <source>
        <dbReference type="RuleBase" id="RU291113"/>
    </source>
</evidence>
<evidence type="ECO:0000256" key="21">
    <source>
        <dbReference type="SAM" id="MobiDB-lite"/>
    </source>
</evidence>
<dbReference type="Gene3D" id="3.20.20.70">
    <property type="entry name" value="Aldolase class I"/>
    <property type="match status" value="1"/>
</dbReference>
<dbReference type="Pfam" id="PF01207">
    <property type="entry name" value="Dus"/>
    <property type="match status" value="1"/>
</dbReference>
<sequence length="545" mass="61022">MNKNRTRGDAHGICKSIGSGKPCTQGEKCKFSHDRDAYLASKPADLGDRCVMFDTQGRCTYGILCRFHKAHTDATGEQVVNETVAAAAQETRLNTLSYDLMVGLRKHTVATPRANEFITCMREEMKLLQVSSRAPPKTPEGAATADPADPTSTSTSNTPVDTATTTTAAETGVVSSVGMDAYLKLAPREKKKALDFTDKLYLAPLTTVGNLPFRRICKGFGVDITCGEMALTQNLLKGMRPEWSRINRHVSEDIFGVQLCASFPDKLIQSAEIIQNHFDVDFVDINMGCPVDSVFDTGAGSALLGSKNKVRRMLQGLNYVLDCPVTVKLRNGIHNKQPIAHELLPQFEQWGASLATLHGRSRQQRYLKLADWNYIKQCRETLQEMPLFGNGDVLSWTDYYDQKEASGVAGIMIGRGALIKPWIFDEIKNRRHWDISSRERLDILREFTRYGMEHWGSDDMGVTNTRRFLLEWMSMLHRYIPVGLLEVLPQKINERPPPFVGRDDLETLMASSKVSDWLKLTEMMLGPTPADFSFVPKHKSNSYEG</sequence>
<dbReference type="InterPro" id="IPR013785">
    <property type="entry name" value="Aldolase_TIM"/>
</dbReference>
<evidence type="ECO:0000256" key="18">
    <source>
        <dbReference type="ARBA" id="ARBA00049513"/>
    </source>
</evidence>
<evidence type="ECO:0000256" key="5">
    <source>
        <dbReference type="ARBA" id="ARBA00022643"/>
    </source>
</evidence>
<gene>
    <name evidence="23" type="ORF">BJ085DRAFT_43555</name>
</gene>
<dbReference type="EC" id="1.3.1.89" evidence="2 20"/>
<keyword evidence="7 20" id="KW-0819">tRNA processing</keyword>
<dbReference type="FunFam" id="3.20.20.70:FF:000067">
    <property type="entry name" value="tRNA-dihydrouridine(47) synthase [NAD(P)(+)]"/>
    <property type="match status" value="1"/>
</dbReference>
<evidence type="ECO:0000256" key="11">
    <source>
        <dbReference type="ARBA" id="ARBA00022833"/>
    </source>
</evidence>
<dbReference type="PANTHER" id="PTHR45846:SF1">
    <property type="entry name" value="TRNA-DIHYDROURIDINE(47) SYNTHASE [NAD(P)(+)]-LIKE"/>
    <property type="match status" value="1"/>
</dbReference>
<comment type="cofactor">
    <cofactor evidence="1 20">
        <name>FMN</name>
        <dbReference type="ChEBI" id="CHEBI:58210"/>
    </cofactor>
</comment>
<comment type="catalytic activity">
    <reaction evidence="15">
        <text>5,6-dihydrouridine(47) in tRNA + NAD(+) = uridine(47) in tRNA + NADH + H(+)</text>
        <dbReference type="Rhea" id="RHEA:53364"/>
        <dbReference type="Rhea" id="RHEA-COMP:13539"/>
        <dbReference type="Rhea" id="RHEA-COMP:13540"/>
        <dbReference type="ChEBI" id="CHEBI:15378"/>
        <dbReference type="ChEBI" id="CHEBI:57540"/>
        <dbReference type="ChEBI" id="CHEBI:57945"/>
        <dbReference type="ChEBI" id="CHEBI:65315"/>
        <dbReference type="ChEBI" id="CHEBI:74443"/>
        <dbReference type="EC" id="1.3.1.89"/>
    </reaction>
    <physiologicalReaction direction="right-to-left" evidence="15">
        <dbReference type="Rhea" id="RHEA:53366"/>
    </physiologicalReaction>
</comment>
<keyword evidence="11 19" id="KW-0862">Zinc</keyword>
<dbReference type="GO" id="GO:0006397">
    <property type="term" value="P:mRNA processing"/>
    <property type="evidence" value="ECO:0007669"/>
    <property type="project" value="UniProtKB-KW"/>
</dbReference>
<evidence type="ECO:0000256" key="7">
    <source>
        <dbReference type="ARBA" id="ARBA00022694"/>
    </source>
</evidence>
<evidence type="ECO:0000313" key="23">
    <source>
        <dbReference type="EMBL" id="RKP34807.1"/>
    </source>
</evidence>
<dbReference type="AlphaFoldDB" id="A0A4P9ZNA9"/>
<dbReference type="InterPro" id="IPR035587">
    <property type="entry name" value="DUS-like_FMN-bd"/>
</dbReference>
<dbReference type="CDD" id="cd02801">
    <property type="entry name" value="DUS_like_FMN"/>
    <property type="match status" value="1"/>
</dbReference>
<dbReference type="PANTHER" id="PTHR45846">
    <property type="entry name" value="TRNA-DIHYDROURIDINE(47) SYNTHASE [NAD(P)(+)]-LIKE"/>
    <property type="match status" value="1"/>
</dbReference>
<accession>A0A4P9ZNA9</accession>
<dbReference type="InterPro" id="IPR000571">
    <property type="entry name" value="Znf_CCCH"/>
</dbReference>
<organism evidence="23 24">
    <name type="scientific">Dimargaris cristalligena</name>
    <dbReference type="NCBI Taxonomy" id="215637"/>
    <lineage>
        <taxon>Eukaryota</taxon>
        <taxon>Fungi</taxon>
        <taxon>Fungi incertae sedis</taxon>
        <taxon>Zoopagomycota</taxon>
        <taxon>Kickxellomycotina</taxon>
        <taxon>Dimargaritomycetes</taxon>
        <taxon>Dimargaritales</taxon>
        <taxon>Dimargaritaceae</taxon>
        <taxon>Dimargaris</taxon>
    </lineage>
</organism>
<keyword evidence="24" id="KW-1185">Reference proteome</keyword>
<feature type="compositionally biased region" description="Low complexity" evidence="21">
    <location>
        <begin position="143"/>
        <end position="162"/>
    </location>
</feature>
<evidence type="ECO:0000256" key="4">
    <source>
        <dbReference type="ARBA" id="ARBA00022630"/>
    </source>
</evidence>
<dbReference type="GO" id="GO:0008270">
    <property type="term" value="F:zinc ion binding"/>
    <property type="evidence" value="ECO:0007669"/>
    <property type="project" value="UniProtKB-KW"/>
</dbReference>
<evidence type="ECO:0000256" key="3">
    <source>
        <dbReference type="ARBA" id="ARBA00022143"/>
    </source>
</evidence>
<evidence type="ECO:0000256" key="10">
    <source>
        <dbReference type="ARBA" id="ARBA00022771"/>
    </source>
</evidence>
<reference evidence="24" key="1">
    <citation type="journal article" date="2018" name="Nat. Microbiol.">
        <title>Leveraging single-cell genomics to expand the fungal tree of life.</title>
        <authorList>
            <person name="Ahrendt S.R."/>
            <person name="Quandt C.A."/>
            <person name="Ciobanu D."/>
            <person name="Clum A."/>
            <person name="Salamov A."/>
            <person name="Andreopoulos B."/>
            <person name="Cheng J.F."/>
            <person name="Woyke T."/>
            <person name="Pelin A."/>
            <person name="Henrissat B."/>
            <person name="Reynolds N.K."/>
            <person name="Benny G.L."/>
            <person name="Smith M.E."/>
            <person name="James T.Y."/>
            <person name="Grigoriev I.V."/>
        </authorList>
    </citation>
    <scope>NUCLEOTIDE SEQUENCE [LARGE SCALE GENOMIC DNA]</scope>
    <source>
        <strain evidence="24">RSA 468</strain>
    </source>
</reference>